<name>A0A4V3AXT5_9MYCO</name>
<dbReference type="InterPro" id="IPR005693">
    <property type="entry name" value="Mce"/>
</dbReference>
<accession>A0A4V3AXT5</accession>
<dbReference type="NCBIfam" id="TIGR00996">
    <property type="entry name" value="Mtu_fam_mce"/>
    <property type="match status" value="1"/>
</dbReference>
<reference evidence="4" key="1">
    <citation type="submission" date="2023-06" db="EMBL/GenBank/DDBJ databases">
        <title>Identification of two novel mycobacterium reveal diversities and complexities of Mycobacterium gordonae clade.</title>
        <authorList>
            <person name="Matsumoto Y."/>
            <person name="Nakamura S."/>
            <person name="Motooka D."/>
            <person name="Fukushima K."/>
        </authorList>
    </citation>
    <scope>NUCLEOTIDE SEQUENCE</scope>
    <source>
        <strain evidence="4">TY812</strain>
    </source>
</reference>
<dbReference type="PANTHER" id="PTHR33371:SF16">
    <property type="entry name" value="MCE-FAMILY PROTEIN MCE3F"/>
    <property type="match status" value="1"/>
</dbReference>
<dbReference type="GO" id="GO:0005576">
    <property type="term" value="C:extracellular region"/>
    <property type="evidence" value="ECO:0007669"/>
    <property type="project" value="TreeGrafter"/>
</dbReference>
<evidence type="ECO:0000313" key="4">
    <source>
        <dbReference type="EMBL" id="MDP7736088.1"/>
    </source>
</evidence>
<dbReference type="PANTHER" id="PTHR33371">
    <property type="entry name" value="INTERMEMBRANE PHOSPHOLIPID TRANSPORT SYSTEM BINDING PROTEIN MLAD-RELATED"/>
    <property type="match status" value="1"/>
</dbReference>
<dbReference type="EMBL" id="JAUFSA010000001">
    <property type="protein sequence ID" value="MDP7736088.1"/>
    <property type="molecule type" value="Genomic_DNA"/>
</dbReference>
<dbReference type="AlphaFoldDB" id="A0A4V3AXT5"/>
<dbReference type="Pfam" id="PF02470">
    <property type="entry name" value="MlaD"/>
    <property type="match status" value="1"/>
</dbReference>
<dbReference type="InterPro" id="IPR052336">
    <property type="entry name" value="MlaD_Phospholipid_Transporter"/>
</dbReference>
<proteinExistence type="predicted"/>
<gene>
    <name evidence="4" type="ORF">QXL92_15200</name>
</gene>
<feature type="domain" description="Mce/MlaD" evidence="3">
    <location>
        <begin position="42"/>
        <end position="115"/>
    </location>
</feature>
<protein>
    <submittedName>
        <fullName evidence="4">MlaD family protein</fullName>
    </submittedName>
</protein>
<dbReference type="Proteomes" id="UP001229081">
    <property type="component" value="Unassembled WGS sequence"/>
</dbReference>
<sequence length="484" mass="51611">MPPLTRRILIQLAIFGIVAVVGGTVMALGYMQLPAMFGVGRYQVTVQLPQAAGLYVSGNVTYRGTEVGRVESVRLTDTGVAAVLSLKSGVDIPSDLDAQVHSQSAVGEQYVALLPRRDSRPLRNGDVITRDRVSVPPDLDTLLDSVNRGMEAIPRDSLKTVVDESFTAVGGLGPELSRLVTGTSTLSSDARKNLGPLLTLIDQSKPVLDSQAASPDAVTQWAAHLADISSGLQRNDGALRDVLRDAGPAAAEARRLLDRLNPTLPILLSNLIGVGQVALTYHAGIEQLLVLLPQAVATIQAIGVPNRNTKQAYRGAFLSFNLRLNLPPPCTTGYLPAQQQRVPSWEDHPDRPPGDLYCRVPQDSPNNVRGVRNTPCVEQPGKRAPTVAMCESDQSYIPLNDGYNWKGDPNATLSGQPVPQLAPLPVPQLAPLPVPQLPPLPVPAAEYDPATGSYVGPDGRVYTQSDLAPAGPRTWQSMLLPPGS</sequence>
<dbReference type="InterPro" id="IPR003399">
    <property type="entry name" value="Mce/MlaD"/>
</dbReference>
<evidence type="ECO:0000256" key="1">
    <source>
        <dbReference type="SAM" id="MobiDB-lite"/>
    </source>
</evidence>
<keyword evidence="2" id="KW-0472">Membrane</keyword>
<evidence type="ECO:0000259" key="3">
    <source>
        <dbReference type="Pfam" id="PF02470"/>
    </source>
</evidence>
<comment type="caution">
    <text evidence="4">The sequence shown here is derived from an EMBL/GenBank/DDBJ whole genome shotgun (WGS) entry which is preliminary data.</text>
</comment>
<feature type="region of interest" description="Disordered" evidence="1">
    <location>
        <begin position="449"/>
        <end position="484"/>
    </location>
</feature>
<dbReference type="RefSeq" id="WP_065043011.1">
    <property type="nucleotide sequence ID" value="NZ_JAUFSA010000001.1"/>
</dbReference>
<keyword evidence="2" id="KW-0812">Transmembrane</keyword>
<feature type="transmembrane region" description="Helical" evidence="2">
    <location>
        <begin position="12"/>
        <end position="33"/>
    </location>
</feature>
<organism evidence="4 5">
    <name type="scientific">Mycobacterium paragordonae</name>
    <dbReference type="NCBI Taxonomy" id="1389713"/>
    <lineage>
        <taxon>Bacteria</taxon>
        <taxon>Bacillati</taxon>
        <taxon>Actinomycetota</taxon>
        <taxon>Actinomycetes</taxon>
        <taxon>Mycobacteriales</taxon>
        <taxon>Mycobacteriaceae</taxon>
        <taxon>Mycobacterium</taxon>
    </lineage>
</organism>
<evidence type="ECO:0000256" key="2">
    <source>
        <dbReference type="SAM" id="Phobius"/>
    </source>
</evidence>
<evidence type="ECO:0000313" key="5">
    <source>
        <dbReference type="Proteomes" id="UP001229081"/>
    </source>
</evidence>
<keyword evidence="2" id="KW-1133">Transmembrane helix</keyword>